<dbReference type="SUPFAM" id="SSF54928">
    <property type="entry name" value="RNA-binding domain, RBD"/>
    <property type="match status" value="2"/>
</dbReference>
<dbReference type="EMBL" id="SGPK01000352">
    <property type="protein sequence ID" value="THH04357.1"/>
    <property type="molecule type" value="Genomic_DNA"/>
</dbReference>
<accession>A0A4S4L022</accession>
<feature type="domain" description="RRM" evidence="5">
    <location>
        <begin position="386"/>
        <end position="460"/>
    </location>
</feature>
<keyword evidence="1" id="KW-0677">Repeat</keyword>
<feature type="region of interest" description="Disordered" evidence="4">
    <location>
        <begin position="883"/>
        <end position="907"/>
    </location>
</feature>
<evidence type="ECO:0000256" key="4">
    <source>
        <dbReference type="SAM" id="MobiDB-lite"/>
    </source>
</evidence>
<feature type="domain" description="RRM" evidence="5">
    <location>
        <begin position="559"/>
        <end position="641"/>
    </location>
</feature>
<dbReference type="AlphaFoldDB" id="A0A4S4L022"/>
<feature type="compositionally biased region" description="Polar residues" evidence="4">
    <location>
        <begin position="294"/>
        <end position="310"/>
    </location>
</feature>
<keyword evidence="2 3" id="KW-0694">RNA-binding</keyword>
<comment type="caution">
    <text evidence="6">The sequence shown here is derived from an EMBL/GenBank/DDBJ whole genome shotgun (WGS) entry which is preliminary data.</text>
</comment>
<dbReference type="Pfam" id="PF00076">
    <property type="entry name" value="RRM_1"/>
    <property type="match status" value="1"/>
</dbReference>
<evidence type="ECO:0000256" key="1">
    <source>
        <dbReference type="ARBA" id="ARBA00022737"/>
    </source>
</evidence>
<feature type="region of interest" description="Disordered" evidence="4">
    <location>
        <begin position="524"/>
        <end position="543"/>
    </location>
</feature>
<protein>
    <recommendedName>
        <fullName evidence="5">RRM domain-containing protein</fullName>
    </recommendedName>
</protein>
<dbReference type="OrthoDB" id="271725at2759"/>
<dbReference type="Proteomes" id="UP000308199">
    <property type="component" value="Unassembled WGS sequence"/>
</dbReference>
<evidence type="ECO:0000256" key="2">
    <source>
        <dbReference type="ARBA" id="ARBA00022884"/>
    </source>
</evidence>
<sequence>MNTPPTYSSATTSPRASPGGTTATSPQHASHDDKRHFLHEHSSCELLRSLSTTHSPTVSCVVDDTLVSNNEQYHSATASPHSSCSSRSSPSAKSHHSSSFSPSSPATAPFQGLVANLARMNTKSPVLASEARLSSRSRVRELSAPLPSAPPSTPASAIVHRASFSQSRNLSSIHEPSSLGLSPAPSCSAIFSSPLTEHCSDSEYAEQDEETSDSNSIEIISGYVEDSFVSGRFDIKESGNVSRGHLQLTHSSDSNVSPPKSQTPVVNANTLTRPSTSSSTTNTSQNSTPHPLIQMSSSPLYSADSSNVKLSNSISASSTSYHSYSKSPSPSRSQPRNGAYIESHLSSETSSPIRPDDSAAFEFVQEPHPGQQTISDQDADDNSRTPNVYINGLPPHFPDESLYVMTRDFGHVLSVRTFTRCVGEKMSGYGFVLFGSIDSAERCIETLRKYRNLHPSFSKDEQQVHKIPGTPYASGVITLPPVGSLPSLSTQPSLSSMSSFPSMASTLVSSASIANASASIKDRGHRTAESISTTSGSEFSGKDMPFREKMEKLKDARSTNLYMEGLPLTIDDVSLAALVSPHKIVSSRFFQTKLSDPPRMIAFVRLENRPAAEEVIERLHGRVVRGWNDNGCRISVRFADSNEQRELRRAERLARGEEEDVGGASRLSMAHAALLNLRGAEAQAQLNVNTIQQMQAPLRDLARTPANYQNNILASNIGSVAPDFGNIGSLRTLNTTRDFALKNTGVRSEPHHVSHHHRSVSVSAQQPHLRSVQTLDHFSPFGELDAHTANFDAAMTKRIASSGIHLPWSGGGLPSISKSIDTSRLALLQHQTQLQQLQLLQQMQNAASRPEWQSLDPSYSHALGQSQALMPSVDILTAQMNGTHSQAGENRLPTQNPSRGPQQLPRVQARSFSKASLSDLSSAATFHSPNMEHFHGHHAGNEDYLTRHEHHRVTNQHTNTRQQVSGYTPAHLTRTSANNSGELMSGAGRRHASILEEGEIANVSPALTYASRTPSTLSPATPLFNTFGFGTPASAPATVPLGKPSTREREHHRTYRNELR</sequence>
<dbReference type="PANTHER" id="PTHR24012">
    <property type="entry name" value="RNA BINDING PROTEIN"/>
    <property type="match status" value="1"/>
</dbReference>
<feature type="compositionally biased region" description="Low complexity" evidence="4">
    <location>
        <begin position="311"/>
        <end position="333"/>
    </location>
</feature>
<feature type="compositionally biased region" description="Polar residues" evidence="4">
    <location>
        <begin position="883"/>
        <end position="901"/>
    </location>
</feature>
<feature type="compositionally biased region" description="Polar residues" evidence="4">
    <location>
        <begin position="248"/>
        <end position="268"/>
    </location>
</feature>
<proteinExistence type="predicted"/>
<name>A0A4S4L022_9AGAM</name>
<evidence type="ECO:0000313" key="6">
    <source>
        <dbReference type="EMBL" id="THH04357.1"/>
    </source>
</evidence>
<evidence type="ECO:0000259" key="5">
    <source>
        <dbReference type="PROSITE" id="PS50102"/>
    </source>
</evidence>
<dbReference type="InterPro" id="IPR035979">
    <property type="entry name" value="RBD_domain_sf"/>
</dbReference>
<feature type="compositionally biased region" description="Low complexity" evidence="4">
    <location>
        <begin position="1"/>
        <end position="18"/>
    </location>
</feature>
<organism evidence="6 7">
    <name type="scientific">Phellinidium pouzarii</name>
    <dbReference type="NCBI Taxonomy" id="167371"/>
    <lineage>
        <taxon>Eukaryota</taxon>
        <taxon>Fungi</taxon>
        <taxon>Dikarya</taxon>
        <taxon>Basidiomycota</taxon>
        <taxon>Agaricomycotina</taxon>
        <taxon>Agaricomycetes</taxon>
        <taxon>Hymenochaetales</taxon>
        <taxon>Hymenochaetaceae</taxon>
        <taxon>Phellinidium</taxon>
    </lineage>
</organism>
<reference evidence="6 7" key="1">
    <citation type="submission" date="2019-02" db="EMBL/GenBank/DDBJ databases">
        <title>Genome sequencing of the rare red list fungi Phellinidium pouzarii.</title>
        <authorList>
            <person name="Buettner E."/>
            <person name="Kellner H."/>
        </authorList>
    </citation>
    <scope>NUCLEOTIDE SEQUENCE [LARGE SCALE GENOMIC DNA]</scope>
    <source>
        <strain evidence="6 7">DSM 108285</strain>
    </source>
</reference>
<gene>
    <name evidence="6" type="ORF">EW145_g5589</name>
</gene>
<dbReference type="GO" id="GO:0003723">
    <property type="term" value="F:RNA binding"/>
    <property type="evidence" value="ECO:0007669"/>
    <property type="project" value="UniProtKB-UniRule"/>
</dbReference>
<dbReference type="InterPro" id="IPR012677">
    <property type="entry name" value="Nucleotide-bd_a/b_plait_sf"/>
</dbReference>
<keyword evidence="7" id="KW-1185">Reference proteome</keyword>
<dbReference type="InterPro" id="IPR000504">
    <property type="entry name" value="RRM_dom"/>
</dbReference>
<evidence type="ECO:0000256" key="3">
    <source>
        <dbReference type="PROSITE-ProRule" id="PRU00176"/>
    </source>
</evidence>
<feature type="region of interest" description="Disordered" evidence="4">
    <location>
        <begin position="1032"/>
        <end position="1060"/>
    </location>
</feature>
<feature type="region of interest" description="Disordered" evidence="4">
    <location>
        <begin position="74"/>
        <end position="106"/>
    </location>
</feature>
<evidence type="ECO:0000313" key="7">
    <source>
        <dbReference type="Proteomes" id="UP000308199"/>
    </source>
</evidence>
<feature type="region of interest" description="Disordered" evidence="4">
    <location>
        <begin position="245"/>
        <end position="338"/>
    </location>
</feature>
<dbReference type="PROSITE" id="PS50102">
    <property type="entry name" value="RRM"/>
    <property type="match status" value="2"/>
</dbReference>
<feature type="compositionally biased region" description="Basic and acidic residues" evidence="4">
    <location>
        <begin position="1045"/>
        <end position="1060"/>
    </location>
</feature>
<feature type="compositionally biased region" description="Polar residues" evidence="4">
    <location>
        <begin position="19"/>
        <end position="28"/>
    </location>
</feature>
<feature type="compositionally biased region" description="Low complexity" evidence="4">
    <location>
        <begin position="127"/>
        <end position="146"/>
    </location>
</feature>
<feature type="compositionally biased region" description="Low complexity" evidence="4">
    <location>
        <begin position="269"/>
        <end position="288"/>
    </location>
</feature>
<dbReference type="Gene3D" id="3.30.70.330">
    <property type="match status" value="2"/>
</dbReference>
<dbReference type="SMART" id="SM00360">
    <property type="entry name" value="RRM"/>
    <property type="match status" value="2"/>
</dbReference>
<feature type="region of interest" description="Disordered" evidence="4">
    <location>
        <begin position="127"/>
        <end position="155"/>
    </location>
</feature>
<feature type="region of interest" description="Disordered" evidence="4">
    <location>
        <begin position="1"/>
        <end position="37"/>
    </location>
</feature>
<feature type="compositionally biased region" description="Polar residues" evidence="4">
    <location>
        <begin position="529"/>
        <end position="538"/>
    </location>
</feature>